<organism evidence="1 2">
    <name type="scientific">Ramularia collo-cygni</name>
    <dbReference type="NCBI Taxonomy" id="112498"/>
    <lineage>
        <taxon>Eukaryota</taxon>
        <taxon>Fungi</taxon>
        <taxon>Dikarya</taxon>
        <taxon>Ascomycota</taxon>
        <taxon>Pezizomycotina</taxon>
        <taxon>Dothideomycetes</taxon>
        <taxon>Dothideomycetidae</taxon>
        <taxon>Mycosphaerellales</taxon>
        <taxon>Mycosphaerellaceae</taxon>
        <taxon>Ramularia</taxon>
    </lineage>
</organism>
<dbReference type="AlphaFoldDB" id="A0A2D3UYY2"/>
<dbReference type="OrthoDB" id="3645602at2759"/>
<reference evidence="1 2" key="1">
    <citation type="submission" date="2016-03" db="EMBL/GenBank/DDBJ databases">
        <authorList>
            <person name="Ploux O."/>
        </authorList>
    </citation>
    <scope>NUCLEOTIDE SEQUENCE [LARGE SCALE GENOMIC DNA]</scope>
    <source>
        <strain evidence="1 2">URUG2</strain>
    </source>
</reference>
<dbReference type="RefSeq" id="XP_023627567.1">
    <property type="nucleotide sequence ID" value="XM_023771799.1"/>
</dbReference>
<keyword evidence="2" id="KW-1185">Reference proteome</keyword>
<evidence type="ECO:0000313" key="1">
    <source>
        <dbReference type="EMBL" id="CZT20678.1"/>
    </source>
</evidence>
<protein>
    <submittedName>
        <fullName evidence="1">Uncharacterized protein</fullName>
    </submittedName>
</protein>
<proteinExistence type="predicted"/>
<dbReference type="Proteomes" id="UP000225277">
    <property type="component" value="Unassembled WGS sequence"/>
</dbReference>
<accession>A0A2D3UYY2</accession>
<dbReference type="EMBL" id="FJUY01000009">
    <property type="protein sequence ID" value="CZT20678.1"/>
    <property type="molecule type" value="Genomic_DNA"/>
</dbReference>
<dbReference type="GeneID" id="35601671"/>
<gene>
    <name evidence="1" type="ORF">RCC_06536</name>
</gene>
<sequence length="129" mass="14107">MDPGHVCWSALDRLRILCAGGTSEIGERPVTRDEQCERELGFRYLISFLDIQPLASLGALVVVPAHKRVVFIAGMDLLASTSWGLFAKRITPWLLTTGFVKDVVGNMSEGSRNGTHISPFGPPRIGDEL</sequence>
<evidence type="ECO:0000313" key="2">
    <source>
        <dbReference type="Proteomes" id="UP000225277"/>
    </source>
</evidence>
<name>A0A2D3UYY2_9PEZI</name>